<protein>
    <submittedName>
        <fullName evidence="1">Uncharacterized protein</fullName>
    </submittedName>
</protein>
<organism evidence="1 2">
    <name type="scientific">Populus alba</name>
    <name type="common">White poplar</name>
    <dbReference type="NCBI Taxonomy" id="43335"/>
    <lineage>
        <taxon>Eukaryota</taxon>
        <taxon>Viridiplantae</taxon>
        <taxon>Streptophyta</taxon>
        <taxon>Embryophyta</taxon>
        <taxon>Tracheophyta</taxon>
        <taxon>Spermatophyta</taxon>
        <taxon>Magnoliopsida</taxon>
        <taxon>eudicotyledons</taxon>
        <taxon>Gunneridae</taxon>
        <taxon>Pentapetalae</taxon>
        <taxon>rosids</taxon>
        <taxon>fabids</taxon>
        <taxon>Malpighiales</taxon>
        <taxon>Salicaceae</taxon>
        <taxon>Saliceae</taxon>
        <taxon>Populus</taxon>
    </lineage>
</organism>
<keyword evidence="2" id="KW-1185">Reference proteome</keyword>
<gene>
    <name evidence="1" type="ORF">D5086_018232</name>
</gene>
<dbReference type="Proteomes" id="UP000309997">
    <property type="component" value="Unassembled WGS sequence"/>
</dbReference>
<evidence type="ECO:0000313" key="1">
    <source>
        <dbReference type="EMBL" id="KAL3580397.1"/>
    </source>
</evidence>
<proteinExistence type="predicted"/>
<dbReference type="EMBL" id="RCHU02000009">
    <property type="protein sequence ID" value="KAL3580397.1"/>
    <property type="molecule type" value="Genomic_DNA"/>
</dbReference>
<comment type="caution">
    <text evidence="1">The sequence shown here is derived from an EMBL/GenBank/DDBJ whole genome shotgun (WGS) entry which is preliminary data.</text>
</comment>
<feature type="non-terminal residue" evidence="1">
    <location>
        <position position="1"/>
    </location>
</feature>
<reference evidence="1 2" key="1">
    <citation type="journal article" date="2024" name="Plant Biotechnol. J.">
        <title>Genome and CRISPR/Cas9 system of a widespread forest tree (Populus alba) in the world.</title>
        <authorList>
            <person name="Liu Y.J."/>
            <person name="Jiang P.F."/>
            <person name="Han X.M."/>
            <person name="Li X.Y."/>
            <person name="Wang H.M."/>
            <person name="Wang Y.J."/>
            <person name="Wang X.X."/>
            <person name="Zeng Q.Y."/>
        </authorList>
    </citation>
    <scope>NUCLEOTIDE SEQUENCE [LARGE SCALE GENOMIC DNA]</scope>
    <source>
        <strain evidence="2">cv. PAL-ZL1</strain>
    </source>
</reference>
<evidence type="ECO:0000313" key="2">
    <source>
        <dbReference type="Proteomes" id="UP000309997"/>
    </source>
</evidence>
<accession>A0ACC4BPQ4</accession>
<sequence>KNHNQLSTIGNSTNIKWHECPVEKIDRQKLLKQKGCVIWITGLSGSGKSTVACALSHMLYQRGNLSYILDGDNIRHGLNRDLSFKTEDRAENIRRVGEVAKLFADAGFICIACLISPYRRDRAECRAMLPSEGFVEVFMDVPLQVCENRDPKGLYKLARAGKIKGFTGIDDPYEPPLDAEIVLQCNTGDCSTPCDMAEKVISYLESHFSFLVLAKTGIVLVEVVFSIRLDREFLWIQGVAAPRFFGADPDEQNINNSCLENPLRPQYNGGIIVNPELNDGLRGWSTFGDAKTEHRESNGNKYVVAHSRKNPYGSMSQKLYLKKNHLYTFSAWVQVSEGNVQVTAIFKTDSGFKKAGSVFAEPKCWSMLKGGLTVDSSGPAELYFESNNTSVEIWVDSISLQPFTEKEWRSHQDQSIERTRKEKVRIQAIDEQGNPLSNATISIKQNKLRFPFGCAINKNILSNTAYQDWFTSRFGVTAFEDEMKWYSTEATRGQVDYSVPDAMLAFAEQHNIAVRGHNVIWDDPKYQNGWVNSLSPNDFRTAVQARVGSVMTRYRGRLIAWDVVNENMHFSFVESKLGQNASSAIYNWAGKTDGLTTLFLNEYDTIEKSGDGAASPAKYHQKLKEIQSFPGNANLRMGIGLESHFTIPNLPYMRASLDTLASANVPIWLTEVDVQGNPAQQAQYLEQILREAYSYPKIAGIVIWSAWKPQGCYRMCLTDNNFKNLATGDVVDKLLHEWGGSLIGMTDANGFFEASLSHGDYNVKIIRHDQDIIFPFAESRRVEILLSLWFGIGFIPCGLKYLGRPISNSDVCAFHGIFANTTHFKAKFSPWRVASISWKLVCLCFEMMKMLAGCCVLVLLSIFLPSVRRIHAFSYDYSATTECLIEPRRAQYEGGIIANPDFTHGVQGWIVFGQGAVKEGISKNGNRYIVAHSRRQPLDSISQKVQLEKGKLYSFSAWVQINGGRGNVAVVFKMSRGELVRGGKVLAGNGCWSLLKGGVFANTSSRVEILFESKNTEAEIWVDNVSLQPFTMEQWRSHQDESTDKERKGKVRFEVRNANGTAIEGARFSIKQTKSDFPFGCCMNYHIINSTDYQNWFALRFKYTTFTNEMKWYSTEKIQGQENYTVADAMVRFAQQNGISIRGHNIFWDDPVYQPHWVKNLTSEELQKAAAQRIKSVVSRYAGQLIAWDVMNENLHFSFFEDKLGKNASAVYYARAYQLDPDTTMFLNEYNTIEYSSDEKANPFNYKTKLDEILSYPGNQGISAGIGLQGHFGSGQPNLAYMRSCLDILGSTGLPIWLTEVDVGKDPNQAEYLEQVLREGYSHPAVKGIIMFVGPANAGFNSTVLADEDFKNTPAGDVVDKLIDEWKFQTTEIKADGKGSIEIPLFHGDYNITVKDPVSSSLTAFSYKMTKDVTRDTVHLRINA</sequence>
<name>A0ACC4BPQ4_POPAL</name>